<feature type="domain" description="Amphi-Trp" evidence="1">
    <location>
        <begin position="7"/>
        <end position="88"/>
    </location>
</feature>
<evidence type="ECO:0000313" key="2">
    <source>
        <dbReference type="EMBL" id="RFA32598.1"/>
    </source>
</evidence>
<dbReference type="InterPro" id="IPR027598">
    <property type="entry name" value="Amphi-Trp_dom"/>
</dbReference>
<name>A0A3E0WIJ1_9BACI</name>
<dbReference type="Pfam" id="PF20068">
    <property type="entry name" value="Amphi-Trp"/>
    <property type="match status" value="1"/>
</dbReference>
<dbReference type="EMBL" id="NFZX01000058">
    <property type="protein sequence ID" value="RFA32598.1"/>
    <property type="molecule type" value="Genomic_DNA"/>
</dbReference>
<comment type="caution">
    <text evidence="2">The sequence shown here is derived from an EMBL/GenBank/DDBJ whole genome shotgun (WGS) entry which is preliminary data.</text>
</comment>
<dbReference type="RefSeq" id="WP_116279424.1">
    <property type="nucleotide sequence ID" value="NZ_NFZX01000058.1"/>
</dbReference>
<evidence type="ECO:0000313" key="3">
    <source>
        <dbReference type="Proteomes" id="UP000256488"/>
    </source>
</evidence>
<evidence type="ECO:0000259" key="1">
    <source>
        <dbReference type="Pfam" id="PF20068"/>
    </source>
</evidence>
<proteinExistence type="predicted"/>
<accession>A0A3E0WIJ1</accession>
<dbReference type="Proteomes" id="UP000256488">
    <property type="component" value="Unassembled WGS sequence"/>
</dbReference>
<organism evidence="2 3">
    <name type="scientific">Virgibacillus dokdonensis</name>
    <dbReference type="NCBI Taxonomy" id="302167"/>
    <lineage>
        <taxon>Bacteria</taxon>
        <taxon>Bacillati</taxon>
        <taxon>Bacillota</taxon>
        <taxon>Bacilli</taxon>
        <taxon>Bacillales</taxon>
        <taxon>Bacillaceae</taxon>
        <taxon>Virgibacillus</taxon>
    </lineage>
</organism>
<sequence length="89" mass="10273">MVNKNRTNVLVKYKEKMGRDQAAAMLQSIATKLKEEGSFTLHQGEQSQIVEPAESVTVEIELEERNGKYEFEFELEWQEGENKAPLKIE</sequence>
<dbReference type="NCBIfam" id="TIGR04354">
    <property type="entry name" value="amphi-Trp"/>
    <property type="match status" value="1"/>
</dbReference>
<protein>
    <recommendedName>
        <fullName evidence="1">Amphi-Trp domain-containing protein</fullName>
    </recommendedName>
</protein>
<gene>
    <name evidence="2" type="ORF">CAI16_17505</name>
</gene>
<dbReference type="AlphaFoldDB" id="A0A3E0WIJ1"/>
<reference evidence="2 3" key="1">
    <citation type="submission" date="2017-05" db="EMBL/GenBank/DDBJ databases">
        <title>Virgibacillus sp. AK90 isolated from a saltern of Kakinada, India.</title>
        <authorList>
            <person name="Gupta V."/>
            <person name="Sidhu C."/>
            <person name="Korpole S."/>
            <person name="Pinnaka A.K."/>
        </authorList>
    </citation>
    <scope>NUCLEOTIDE SEQUENCE [LARGE SCALE GENOMIC DNA]</scope>
    <source>
        <strain evidence="2 3">AK90</strain>
    </source>
</reference>